<feature type="non-terminal residue" evidence="1">
    <location>
        <position position="1"/>
    </location>
</feature>
<protein>
    <submittedName>
        <fullName evidence="1">DNA repair protein RAD50</fullName>
    </submittedName>
</protein>
<comment type="caution">
    <text evidence="1">The sequence shown here is derived from an EMBL/GenBank/DDBJ whole genome shotgun (WGS) entry which is preliminary data.</text>
</comment>
<dbReference type="EMBL" id="MU003492">
    <property type="protein sequence ID" value="KAF2477631.1"/>
    <property type="molecule type" value="Genomic_DNA"/>
</dbReference>
<accession>A0ACB6REK0</accession>
<sequence>SRSRNSEPKEETQYLTGLPLAFLFFAVCLSAILIILDVSVLSTAIPSITTYFGTVEDVDWYGTAYLLCLCSIQPLTGQIYNNFRVKITYIVFLLVFELGSLICALSKSSKSFIVGRAVSGIGGAGVFNGGMVIITAAAPPAVRPQMLSMSMAMVGIGGVIGPVVGGAITQHLGWRWCMWIFLPPGAVVAIIFVFQPIRDQMNKPKAISVVQNMHHKFDLIGFALFTPACVMFLLAMSWGGSKLAWNSATVIGLLSAAPVVVGIFVWWIWYRQDRALIPPGVIMKPVVFYACLVSFLQGGAFLMTQYYLPLWFQSVKGADPEKGGIMMLPTCITQILSSIGCTLLLRTIPYAPAWGIFGNVVTAVGTGLMTTFNPSTPARNWIGYQILNGVGRGIAMQMPVLAVQAVLPTTEIAIATANMLFFQYFGGAVANCIAKTIFLNALRSALGRYAPSVDAQQVIHAGATEVFHVIDANNLEGVVKAYNEALVLTFWLPTAAACIACASTFGLGWQKVSFKGFKGQDGD</sequence>
<name>A0ACB6REK0_9PLEO</name>
<dbReference type="Proteomes" id="UP000799755">
    <property type="component" value="Unassembled WGS sequence"/>
</dbReference>
<keyword evidence="2" id="KW-1185">Reference proteome</keyword>
<organism evidence="1 2">
    <name type="scientific">Lindgomyces ingoldianus</name>
    <dbReference type="NCBI Taxonomy" id="673940"/>
    <lineage>
        <taxon>Eukaryota</taxon>
        <taxon>Fungi</taxon>
        <taxon>Dikarya</taxon>
        <taxon>Ascomycota</taxon>
        <taxon>Pezizomycotina</taxon>
        <taxon>Dothideomycetes</taxon>
        <taxon>Pleosporomycetidae</taxon>
        <taxon>Pleosporales</taxon>
        <taxon>Lindgomycetaceae</taxon>
        <taxon>Lindgomyces</taxon>
    </lineage>
</organism>
<evidence type="ECO:0000313" key="2">
    <source>
        <dbReference type="Proteomes" id="UP000799755"/>
    </source>
</evidence>
<proteinExistence type="predicted"/>
<gene>
    <name evidence="1" type="ORF">BDR25DRAFT_170711</name>
</gene>
<feature type="non-terminal residue" evidence="1">
    <location>
        <position position="523"/>
    </location>
</feature>
<evidence type="ECO:0000313" key="1">
    <source>
        <dbReference type="EMBL" id="KAF2477631.1"/>
    </source>
</evidence>
<reference evidence="1" key="1">
    <citation type="journal article" date="2020" name="Stud. Mycol.">
        <title>101 Dothideomycetes genomes: a test case for predicting lifestyles and emergence of pathogens.</title>
        <authorList>
            <person name="Haridas S."/>
            <person name="Albert R."/>
            <person name="Binder M."/>
            <person name="Bloem J."/>
            <person name="Labutti K."/>
            <person name="Salamov A."/>
            <person name="Andreopoulos B."/>
            <person name="Baker S."/>
            <person name="Barry K."/>
            <person name="Bills G."/>
            <person name="Bluhm B."/>
            <person name="Cannon C."/>
            <person name="Castanera R."/>
            <person name="Culley D."/>
            <person name="Daum C."/>
            <person name="Ezra D."/>
            <person name="Gonzalez J."/>
            <person name="Henrissat B."/>
            <person name="Kuo A."/>
            <person name="Liang C."/>
            <person name="Lipzen A."/>
            <person name="Lutzoni F."/>
            <person name="Magnuson J."/>
            <person name="Mondo S."/>
            <person name="Nolan M."/>
            <person name="Ohm R."/>
            <person name="Pangilinan J."/>
            <person name="Park H.-J."/>
            <person name="Ramirez L."/>
            <person name="Alfaro M."/>
            <person name="Sun H."/>
            <person name="Tritt A."/>
            <person name="Yoshinaga Y."/>
            <person name="Zwiers L.-H."/>
            <person name="Turgeon B."/>
            <person name="Goodwin S."/>
            <person name="Spatafora J."/>
            <person name="Crous P."/>
            <person name="Grigoriev I."/>
        </authorList>
    </citation>
    <scope>NUCLEOTIDE SEQUENCE</scope>
    <source>
        <strain evidence="1">ATCC 200398</strain>
    </source>
</reference>